<dbReference type="InterPro" id="IPR001765">
    <property type="entry name" value="Carbonic_anhydrase"/>
</dbReference>
<dbReference type="EC" id="4.2.1.1" evidence="4"/>
<evidence type="ECO:0000256" key="1">
    <source>
        <dbReference type="ARBA" id="ARBA00006217"/>
    </source>
</evidence>
<sequence length="255" mass="27684" precursor="true">MLRMSLNPLLTCCLLTVLLTSCAKEQPAAGNASENSSETIGDVKPLVNRVLTQEEQAQLTPEQVLTLLKEGNQRFVAGTLTARDHSKLVREAALGQYPKAVILSCLDSRIPVEDVFDRGIGDIFVARVAGNFENTDILGSMEFACKVSGSKLVFVLGHESCGAIRGAIDGVELGNITAMLANIKPAVEHFKDYEGEQTGQNPEFVKMVTKQNVLATIDRIRTNSPILKEMEQQGDIKIVGGIYNMDTGTVTMLEE</sequence>
<dbReference type="SUPFAM" id="SSF53056">
    <property type="entry name" value="beta-carbonic anhydrase, cab"/>
    <property type="match status" value="1"/>
</dbReference>
<dbReference type="InterPro" id="IPR036874">
    <property type="entry name" value="Carbonic_anhydrase_sf"/>
</dbReference>
<evidence type="ECO:0000256" key="3">
    <source>
        <dbReference type="SAM" id="SignalP"/>
    </source>
</evidence>
<dbReference type="CDD" id="cd03378">
    <property type="entry name" value="beta_CA_cladeC"/>
    <property type="match status" value="1"/>
</dbReference>
<dbReference type="SMART" id="SM00947">
    <property type="entry name" value="Pro_CA"/>
    <property type="match status" value="1"/>
</dbReference>
<dbReference type="PROSITE" id="PS51257">
    <property type="entry name" value="PROKAR_LIPOPROTEIN"/>
    <property type="match status" value="1"/>
</dbReference>
<evidence type="ECO:0000313" key="4">
    <source>
        <dbReference type="EMBL" id="QDT22048.1"/>
    </source>
</evidence>
<keyword evidence="2" id="KW-0862">Zinc</keyword>
<keyword evidence="5" id="KW-1185">Reference proteome</keyword>
<dbReference type="EMBL" id="CP036266">
    <property type="protein sequence ID" value="QDT22048.1"/>
    <property type="molecule type" value="Genomic_DNA"/>
</dbReference>
<keyword evidence="2" id="KW-0479">Metal-binding</keyword>
<gene>
    <name evidence="4" type="primary">mtcA2_2</name>
    <name evidence="4" type="ORF">HG66A1_38540</name>
</gene>
<feature type="binding site" evidence="2">
    <location>
        <position position="158"/>
    </location>
    <ligand>
        <name>Zn(2+)</name>
        <dbReference type="ChEBI" id="CHEBI:29105"/>
    </ligand>
</feature>
<comment type="cofactor">
    <cofactor evidence="2">
        <name>Zn(2+)</name>
        <dbReference type="ChEBI" id="CHEBI:29105"/>
    </cofactor>
    <text evidence="2">Binds 1 zinc ion per subunit.</text>
</comment>
<dbReference type="PANTHER" id="PTHR11002">
    <property type="entry name" value="CARBONIC ANHYDRASE"/>
    <property type="match status" value="1"/>
</dbReference>
<dbReference type="PANTHER" id="PTHR11002:SF79">
    <property type="entry name" value="CARBONIC ANHYDRASE 2"/>
    <property type="match status" value="1"/>
</dbReference>
<feature type="binding site" evidence="2">
    <location>
        <position position="107"/>
    </location>
    <ligand>
        <name>Zn(2+)</name>
        <dbReference type="ChEBI" id="CHEBI:29105"/>
    </ligand>
</feature>
<proteinExistence type="inferred from homology"/>
<dbReference type="Proteomes" id="UP000320421">
    <property type="component" value="Chromosome"/>
</dbReference>
<dbReference type="NCBIfam" id="NF011765">
    <property type="entry name" value="PRK15219.1"/>
    <property type="match status" value="1"/>
</dbReference>
<accession>A0A517PRP8</accession>
<dbReference type="GO" id="GO:0004089">
    <property type="term" value="F:carbonate dehydratase activity"/>
    <property type="evidence" value="ECO:0007669"/>
    <property type="project" value="UniProtKB-EC"/>
</dbReference>
<feature type="binding site" evidence="2">
    <location>
        <position position="105"/>
    </location>
    <ligand>
        <name>Zn(2+)</name>
        <dbReference type="ChEBI" id="CHEBI:29105"/>
    </ligand>
</feature>
<comment type="similarity">
    <text evidence="1">Belongs to the beta-class carbonic anhydrase family.</text>
</comment>
<organism evidence="4 5">
    <name type="scientific">Gimesia chilikensis</name>
    <dbReference type="NCBI Taxonomy" id="2605989"/>
    <lineage>
        <taxon>Bacteria</taxon>
        <taxon>Pseudomonadati</taxon>
        <taxon>Planctomycetota</taxon>
        <taxon>Planctomycetia</taxon>
        <taxon>Planctomycetales</taxon>
        <taxon>Planctomycetaceae</taxon>
        <taxon>Gimesia</taxon>
    </lineage>
</organism>
<keyword evidence="3" id="KW-0732">Signal</keyword>
<protein>
    <submittedName>
        <fullName evidence="4">Carbonic anhydrase 2</fullName>
        <ecNumber evidence="4">4.2.1.1</ecNumber>
    </submittedName>
</protein>
<dbReference type="Gene3D" id="3.40.1050.10">
    <property type="entry name" value="Carbonic anhydrase"/>
    <property type="match status" value="1"/>
</dbReference>
<reference evidence="4 5" key="1">
    <citation type="submission" date="2019-02" db="EMBL/GenBank/DDBJ databases">
        <title>Deep-cultivation of Planctomycetes and their phenomic and genomic characterization uncovers novel biology.</title>
        <authorList>
            <person name="Wiegand S."/>
            <person name="Jogler M."/>
            <person name="Boedeker C."/>
            <person name="Pinto D."/>
            <person name="Vollmers J."/>
            <person name="Rivas-Marin E."/>
            <person name="Kohn T."/>
            <person name="Peeters S.H."/>
            <person name="Heuer A."/>
            <person name="Rast P."/>
            <person name="Oberbeckmann S."/>
            <person name="Bunk B."/>
            <person name="Jeske O."/>
            <person name="Meyerdierks A."/>
            <person name="Storesund J.E."/>
            <person name="Kallscheuer N."/>
            <person name="Luecker S."/>
            <person name="Lage O.M."/>
            <person name="Pohl T."/>
            <person name="Merkel B.J."/>
            <person name="Hornburger P."/>
            <person name="Mueller R.-W."/>
            <person name="Bruemmer F."/>
            <person name="Labrenz M."/>
            <person name="Spormann A.M."/>
            <person name="Op den Camp H."/>
            <person name="Overmann J."/>
            <person name="Amann R."/>
            <person name="Jetten M.S.M."/>
            <person name="Mascher T."/>
            <person name="Medema M.H."/>
            <person name="Devos D.P."/>
            <person name="Kaster A.-K."/>
            <person name="Ovreas L."/>
            <person name="Rohde M."/>
            <person name="Galperin M.Y."/>
            <person name="Jogler C."/>
        </authorList>
    </citation>
    <scope>NUCLEOTIDE SEQUENCE [LARGE SCALE GENOMIC DNA]</scope>
    <source>
        <strain evidence="4 5">HG66A1</strain>
    </source>
</reference>
<dbReference type="AlphaFoldDB" id="A0A517PRP8"/>
<dbReference type="OrthoDB" id="9769739at2"/>
<feature type="binding site" evidence="2">
    <location>
        <position position="161"/>
    </location>
    <ligand>
        <name>Zn(2+)</name>
        <dbReference type="ChEBI" id="CHEBI:29105"/>
    </ligand>
</feature>
<name>A0A517PRP8_9PLAN</name>
<evidence type="ECO:0000313" key="5">
    <source>
        <dbReference type="Proteomes" id="UP000320421"/>
    </source>
</evidence>
<dbReference type="GO" id="GO:0008270">
    <property type="term" value="F:zinc ion binding"/>
    <property type="evidence" value="ECO:0007669"/>
    <property type="project" value="InterPro"/>
</dbReference>
<feature type="chain" id="PRO_5022130432" evidence="3">
    <location>
        <begin position="24"/>
        <end position="255"/>
    </location>
</feature>
<dbReference type="Pfam" id="PF00484">
    <property type="entry name" value="Pro_CA"/>
    <property type="match status" value="1"/>
</dbReference>
<keyword evidence="4" id="KW-0456">Lyase</keyword>
<dbReference type="RefSeq" id="WP_145187288.1">
    <property type="nucleotide sequence ID" value="NZ_CP036266.1"/>
</dbReference>
<evidence type="ECO:0000256" key="2">
    <source>
        <dbReference type="PIRSR" id="PIRSR601765-1"/>
    </source>
</evidence>
<feature type="signal peptide" evidence="3">
    <location>
        <begin position="1"/>
        <end position="23"/>
    </location>
</feature>